<evidence type="ECO:0000313" key="4">
    <source>
        <dbReference type="Proteomes" id="UP000617979"/>
    </source>
</evidence>
<name>A0ABQ1G2T0_9BACL</name>
<dbReference type="Proteomes" id="UP000617979">
    <property type="component" value="Unassembled WGS sequence"/>
</dbReference>
<comment type="similarity">
    <text evidence="1">Belongs to the site-specific recombinase resolvase family.</text>
</comment>
<sequence length="91" mass="10612">MKGILYARVSTRRTEQESSLDRQVEALTLWADELGVEVVETITELHSGFDLDRDGLYRLLDTIRGKRVRAVLIKMTPVWEREMPSWRSFTS</sequence>
<dbReference type="InterPro" id="IPR006119">
    <property type="entry name" value="Resolv_N"/>
</dbReference>
<gene>
    <name evidence="3" type="ORF">GCM10007416_04870</name>
</gene>
<reference evidence="4" key="1">
    <citation type="journal article" date="2019" name="Int. J. Syst. Evol. Microbiol.">
        <title>The Global Catalogue of Microorganisms (GCM) 10K type strain sequencing project: providing services to taxonomists for standard genome sequencing and annotation.</title>
        <authorList>
            <consortium name="The Broad Institute Genomics Platform"/>
            <consortium name="The Broad Institute Genome Sequencing Center for Infectious Disease"/>
            <person name="Wu L."/>
            <person name="Ma J."/>
        </authorList>
    </citation>
    <scope>NUCLEOTIDE SEQUENCE [LARGE SCALE GENOMIC DNA]</scope>
    <source>
        <strain evidence="4">CGMCC 1.12404</strain>
    </source>
</reference>
<proteinExistence type="inferred from homology"/>
<dbReference type="Pfam" id="PF00239">
    <property type="entry name" value="Resolvase"/>
    <property type="match status" value="1"/>
</dbReference>
<feature type="domain" description="Resolvase/invertase-type recombinase catalytic" evidence="2">
    <location>
        <begin position="2"/>
        <end position="91"/>
    </location>
</feature>
<evidence type="ECO:0000256" key="1">
    <source>
        <dbReference type="ARBA" id="ARBA00009913"/>
    </source>
</evidence>
<evidence type="ECO:0000259" key="2">
    <source>
        <dbReference type="PROSITE" id="PS51736"/>
    </source>
</evidence>
<dbReference type="Gene3D" id="3.40.50.1390">
    <property type="entry name" value="Resolvase, N-terminal catalytic domain"/>
    <property type="match status" value="1"/>
</dbReference>
<evidence type="ECO:0000313" key="3">
    <source>
        <dbReference type="EMBL" id="GGA34962.1"/>
    </source>
</evidence>
<dbReference type="PANTHER" id="PTHR30461">
    <property type="entry name" value="DNA-INVERTASE FROM LAMBDOID PROPHAGE"/>
    <property type="match status" value="1"/>
</dbReference>
<dbReference type="InterPro" id="IPR050639">
    <property type="entry name" value="SSR_resolvase"/>
</dbReference>
<dbReference type="InterPro" id="IPR036162">
    <property type="entry name" value="Resolvase-like_N_sf"/>
</dbReference>
<organism evidence="3 4">
    <name type="scientific">Kroppenstedtia guangzhouensis</name>
    <dbReference type="NCBI Taxonomy" id="1274356"/>
    <lineage>
        <taxon>Bacteria</taxon>
        <taxon>Bacillati</taxon>
        <taxon>Bacillota</taxon>
        <taxon>Bacilli</taxon>
        <taxon>Bacillales</taxon>
        <taxon>Thermoactinomycetaceae</taxon>
        <taxon>Kroppenstedtia</taxon>
    </lineage>
</organism>
<dbReference type="SUPFAM" id="SSF53041">
    <property type="entry name" value="Resolvase-like"/>
    <property type="match status" value="1"/>
</dbReference>
<dbReference type="PROSITE" id="PS51736">
    <property type="entry name" value="RECOMBINASES_3"/>
    <property type="match status" value="1"/>
</dbReference>
<comment type="caution">
    <text evidence="3">The sequence shown here is derived from an EMBL/GenBank/DDBJ whole genome shotgun (WGS) entry which is preliminary data.</text>
</comment>
<keyword evidence="4" id="KW-1185">Reference proteome</keyword>
<dbReference type="EMBL" id="BMEX01000001">
    <property type="protein sequence ID" value="GGA34962.1"/>
    <property type="molecule type" value="Genomic_DNA"/>
</dbReference>
<accession>A0ABQ1G2T0</accession>
<protein>
    <recommendedName>
        <fullName evidence="2">Resolvase/invertase-type recombinase catalytic domain-containing protein</fullName>
    </recommendedName>
</protein>
<dbReference type="PANTHER" id="PTHR30461:SF26">
    <property type="entry name" value="RESOLVASE HOMOLOG YNEB"/>
    <property type="match status" value="1"/>
</dbReference>